<sequence>MANTDRPHGFSPVGAILRVRPYHIEAATILYIGDAVELQADGYIETCTAGDLAIIGVSRGYSSSTASDDILVYDDTEQTFEAQDNASATLAITSLGSNFDHVAGSGSTVTFISAHEIDASTASNATGTWVLLDLVNRPDNAWGTWGDYVVQRNMGEGILQLAAGL</sequence>
<proteinExistence type="predicted"/>
<accession>A0A6M3KZK1</accession>
<protein>
    <submittedName>
        <fullName evidence="1">Putative structural protein</fullName>
    </submittedName>
</protein>
<dbReference type="EMBL" id="MT142722">
    <property type="protein sequence ID" value="QJA87636.1"/>
    <property type="molecule type" value="Genomic_DNA"/>
</dbReference>
<dbReference type="AlphaFoldDB" id="A0A6M3KZK1"/>
<reference evidence="1" key="1">
    <citation type="submission" date="2020-03" db="EMBL/GenBank/DDBJ databases">
        <title>The deep terrestrial virosphere.</title>
        <authorList>
            <person name="Holmfeldt K."/>
            <person name="Nilsson E."/>
            <person name="Simone D."/>
            <person name="Lopez-Fernandez M."/>
            <person name="Wu X."/>
            <person name="de Brujin I."/>
            <person name="Lundin D."/>
            <person name="Andersson A."/>
            <person name="Bertilsson S."/>
            <person name="Dopson M."/>
        </authorList>
    </citation>
    <scope>NUCLEOTIDE SEQUENCE</scope>
    <source>
        <strain evidence="1">MM415B02937</strain>
    </source>
</reference>
<gene>
    <name evidence="1" type="ORF">MM415B02937_0011</name>
</gene>
<evidence type="ECO:0000313" key="1">
    <source>
        <dbReference type="EMBL" id="QJA87636.1"/>
    </source>
</evidence>
<name>A0A6M3KZK1_9ZZZZ</name>
<organism evidence="1">
    <name type="scientific">viral metagenome</name>
    <dbReference type="NCBI Taxonomy" id="1070528"/>
    <lineage>
        <taxon>unclassified sequences</taxon>
        <taxon>metagenomes</taxon>
        <taxon>organismal metagenomes</taxon>
    </lineage>
</organism>